<reference evidence="8" key="1">
    <citation type="submission" date="2009-10" db="EMBL/GenBank/DDBJ databases">
        <title>Diversity of trophic interactions inside an arsenic-rich microbial ecosystem.</title>
        <authorList>
            <person name="Bertin P.N."/>
            <person name="Heinrich-Salmeron A."/>
            <person name="Pelletier E."/>
            <person name="Goulhen-Chollet F."/>
            <person name="Arsene-Ploetze F."/>
            <person name="Gallien S."/>
            <person name="Calteau A."/>
            <person name="Vallenet D."/>
            <person name="Casiot C."/>
            <person name="Chane-Woon-Ming B."/>
            <person name="Giloteaux L."/>
            <person name="Barakat M."/>
            <person name="Bonnefoy V."/>
            <person name="Bruneel O."/>
            <person name="Chandler M."/>
            <person name="Cleiss J."/>
            <person name="Duran R."/>
            <person name="Elbaz-Poulichet F."/>
            <person name="Fonknechten N."/>
            <person name="Lauga B."/>
            <person name="Mornico D."/>
            <person name="Ortet P."/>
            <person name="Schaeffer C."/>
            <person name="Siguier P."/>
            <person name="Alexander Thil Smith A."/>
            <person name="Van Dorsselaer A."/>
            <person name="Weissenbach J."/>
            <person name="Medigue C."/>
            <person name="Le Paslier D."/>
        </authorList>
    </citation>
    <scope>NUCLEOTIDE SEQUENCE</scope>
</reference>
<dbReference type="GO" id="GO:0005829">
    <property type="term" value="C:cytosol"/>
    <property type="evidence" value="ECO:0007669"/>
    <property type="project" value="TreeGrafter"/>
</dbReference>
<keyword evidence="6 8" id="KW-0456">Lyase</keyword>
<keyword evidence="5 8" id="KW-0315">Glutamine amidotransferase</keyword>
<keyword evidence="3" id="KW-0378">Hydrolase</keyword>
<dbReference type="InterPro" id="IPR002161">
    <property type="entry name" value="PdxT/SNO"/>
</dbReference>
<dbReference type="PIRSF" id="PIRSF005639">
    <property type="entry name" value="Glut_amidoT_SNO"/>
    <property type="match status" value="1"/>
</dbReference>
<proteinExistence type="inferred from homology"/>
<evidence type="ECO:0000256" key="2">
    <source>
        <dbReference type="ARBA" id="ARBA00012918"/>
    </source>
</evidence>
<keyword evidence="4" id="KW-0663">Pyridoxal phosphate</keyword>
<dbReference type="SUPFAM" id="SSF52317">
    <property type="entry name" value="Class I glutamine amidotransferase-like"/>
    <property type="match status" value="1"/>
</dbReference>
<evidence type="ECO:0000256" key="7">
    <source>
        <dbReference type="ARBA" id="ARBA00049534"/>
    </source>
</evidence>
<dbReference type="InterPro" id="IPR029062">
    <property type="entry name" value="Class_I_gatase-like"/>
</dbReference>
<protein>
    <recommendedName>
        <fullName evidence="2">glutaminase</fullName>
        <ecNumber evidence="2">3.5.1.2</ecNumber>
    </recommendedName>
</protein>
<dbReference type="HAMAP" id="MF_01615">
    <property type="entry name" value="PdxT"/>
    <property type="match status" value="1"/>
</dbReference>
<dbReference type="Pfam" id="PF01174">
    <property type="entry name" value="SNO"/>
    <property type="match status" value="1"/>
</dbReference>
<evidence type="ECO:0000256" key="6">
    <source>
        <dbReference type="ARBA" id="ARBA00023239"/>
    </source>
</evidence>
<dbReference type="GO" id="GO:0008614">
    <property type="term" value="P:pyridoxine metabolic process"/>
    <property type="evidence" value="ECO:0007669"/>
    <property type="project" value="TreeGrafter"/>
</dbReference>
<evidence type="ECO:0000313" key="8">
    <source>
        <dbReference type="EMBL" id="CBH75847.1"/>
    </source>
</evidence>
<dbReference type="PANTHER" id="PTHR31559:SF0">
    <property type="entry name" value="PYRIDOXAL 5'-PHOSPHATE SYNTHASE SUBUNIT SNO1-RELATED"/>
    <property type="match status" value="1"/>
</dbReference>
<evidence type="ECO:0000256" key="3">
    <source>
        <dbReference type="ARBA" id="ARBA00022801"/>
    </source>
</evidence>
<evidence type="ECO:0000256" key="4">
    <source>
        <dbReference type="ARBA" id="ARBA00022898"/>
    </source>
</evidence>
<dbReference type="InterPro" id="IPR021196">
    <property type="entry name" value="PdxT/SNO_CS"/>
</dbReference>
<evidence type="ECO:0000256" key="5">
    <source>
        <dbReference type="ARBA" id="ARBA00022962"/>
    </source>
</evidence>
<dbReference type="PROSITE" id="PS01236">
    <property type="entry name" value="PDXT_SNO_1"/>
    <property type="match status" value="1"/>
</dbReference>
<evidence type="ECO:0000256" key="1">
    <source>
        <dbReference type="ARBA" id="ARBA00008345"/>
    </source>
</evidence>
<gene>
    <name evidence="8" type="primary">pdxT</name>
    <name evidence="8" type="ORF">CARN1_1245</name>
</gene>
<keyword evidence="8" id="KW-0808">Transferase</keyword>
<dbReference type="GO" id="GO:0042823">
    <property type="term" value="P:pyridoxal phosphate biosynthetic process"/>
    <property type="evidence" value="ECO:0007669"/>
    <property type="project" value="InterPro"/>
</dbReference>
<dbReference type="AlphaFoldDB" id="E6PHA9"/>
<dbReference type="EC" id="3.5.1.2" evidence="2"/>
<dbReference type="GO" id="GO:0016740">
    <property type="term" value="F:transferase activity"/>
    <property type="evidence" value="ECO:0007669"/>
    <property type="project" value="UniProtKB-KW"/>
</dbReference>
<dbReference type="Gene3D" id="3.40.50.880">
    <property type="match status" value="1"/>
</dbReference>
<dbReference type="NCBIfam" id="TIGR03800">
    <property type="entry name" value="PLP_synth_Pdx2"/>
    <property type="match status" value="1"/>
</dbReference>
<comment type="catalytic activity">
    <reaction evidence="7">
        <text>L-glutamine + H2O = L-glutamate + NH4(+)</text>
        <dbReference type="Rhea" id="RHEA:15889"/>
        <dbReference type="ChEBI" id="CHEBI:15377"/>
        <dbReference type="ChEBI" id="CHEBI:28938"/>
        <dbReference type="ChEBI" id="CHEBI:29985"/>
        <dbReference type="ChEBI" id="CHEBI:58359"/>
        <dbReference type="EC" id="3.5.1.2"/>
    </reaction>
</comment>
<dbReference type="GO" id="GO:1903600">
    <property type="term" value="C:glutaminase complex"/>
    <property type="evidence" value="ECO:0007669"/>
    <property type="project" value="TreeGrafter"/>
</dbReference>
<dbReference type="PROSITE" id="PS51273">
    <property type="entry name" value="GATASE_TYPE_1"/>
    <property type="match status" value="1"/>
</dbReference>
<name>E6PHA9_9ZZZZ</name>
<organism evidence="8">
    <name type="scientific">mine drainage metagenome</name>
    <dbReference type="NCBI Taxonomy" id="410659"/>
    <lineage>
        <taxon>unclassified sequences</taxon>
        <taxon>metagenomes</taxon>
        <taxon>ecological metagenomes</taxon>
    </lineage>
</organism>
<accession>E6PHA9</accession>
<sequence>MASKPQVGVLALQGDVEEHLAALERAGARGVAVKNRAALDACAALVIPGGESTTVIRLLDRFALAEPVRERVRAGMPLWGTCMGMIVVARAVAGLDQPTLGLLDVTVRRNAFGRQNDSAEVELAIPALGEPAFPAIFIRAPWIESAGATVEVLASYGEHGVMVRQGNVLGTSFHPELTEDPRVHRYFLGMLAP</sequence>
<dbReference type="GO" id="GO:0004359">
    <property type="term" value="F:glutaminase activity"/>
    <property type="evidence" value="ECO:0007669"/>
    <property type="project" value="UniProtKB-EC"/>
</dbReference>
<dbReference type="GO" id="GO:0016829">
    <property type="term" value="F:lyase activity"/>
    <property type="evidence" value="ECO:0007669"/>
    <property type="project" value="UniProtKB-KW"/>
</dbReference>
<comment type="similarity">
    <text evidence="1">Belongs to the glutaminase PdxT/SNO family.</text>
</comment>
<dbReference type="EMBL" id="CABL01000016">
    <property type="protein sequence ID" value="CBH75847.1"/>
    <property type="molecule type" value="Genomic_DNA"/>
</dbReference>
<dbReference type="PANTHER" id="PTHR31559">
    <property type="entry name" value="PYRIDOXAL 5'-PHOSPHATE SYNTHASE SUBUNIT SNO"/>
    <property type="match status" value="1"/>
</dbReference>
<dbReference type="FunFam" id="3.40.50.880:FF:000010">
    <property type="entry name" value="uncharacterized protein LOC100176842 isoform X2"/>
    <property type="match status" value="1"/>
</dbReference>
<dbReference type="CDD" id="cd01749">
    <property type="entry name" value="GATase1_PB"/>
    <property type="match status" value="1"/>
</dbReference>
<comment type="caution">
    <text evidence="8">The sequence shown here is derived from an EMBL/GenBank/DDBJ whole genome shotgun (WGS) entry which is preliminary data.</text>
</comment>
<dbReference type="PROSITE" id="PS51130">
    <property type="entry name" value="PDXT_SNO_2"/>
    <property type="match status" value="1"/>
</dbReference>